<evidence type="ECO:0000256" key="5">
    <source>
        <dbReference type="ARBA" id="ARBA00022989"/>
    </source>
</evidence>
<dbReference type="InterPro" id="IPR004638">
    <property type="entry name" value="EmrB-like"/>
</dbReference>
<protein>
    <submittedName>
        <fullName evidence="10">MFS transporter</fullName>
    </submittedName>
</protein>
<feature type="transmembrane region" description="Helical" evidence="8">
    <location>
        <begin position="398"/>
        <end position="419"/>
    </location>
</feature>
<dbReference type="InterPro" id="IPR011701">
    <property type="entry name" value="MFS"/>
</dbReference>
<evidence type="ECO:0000256" key="1">
    <source>
        <dbReference type="ARBA" id="ARBA00004651"/>
    </source>
</evidence>
<dbReference type="Gene3D" id="1.20.1720.10">
    <property type="entry name" value="Multidrug resistance protein D"/>
    <property type="match status" value="1"/>
</dbReference>
<feature type="domain" description="Major facilitator superfamily (MFS) profile" evidence="9">
    <location>
        <begin position="9"/>
        <end position="501"/>
    </location>
</feature>
<feature type="transmembrane region" description="Helical" evidence="8">
    <location>
        <begin position="330"/>
        <end position="349"/>
    </location>
</feature>
<dbReference type="InterPro" id="IPR036259">
    <property type="entry name" value="MFS_trans_sf"/>
</dbReference>
<keyword evidence="3" id="KW-1003">Cell membrane</keyword>
<feature type="transmembrane region" description="Helical" evidence="8">
    <location>
        <begin position="104"/>
        <end position="121"/>
    </location>
</feature>
<feature type="transmembrane region" description="Helical" evidence="8">
    <location>
        <begin position="355"/>
        <end position="378"/>
    </location>
</feature>
<name>A0ABS9L412_9MICC</name>
<evidence type="ECO:0000256" key="2">
    <source>
        <dbReference type="ARBA" id="ARBA00022448"/>
    </source>
</evidence>
<evidence type="ECO:0000256" key="8">
    <source>
        <dbReference type="SAM" id="Phobius"/>
    </source>
</evidence>
<accession>A0ABS9L412</accession>
<dbReference type="NCBIfam" id="TIGR00711">
    <property type="entry name" value="efflux_EmrB"/>
    <property type="match status" value="1"/>
</dbReference>
<dbReference type="SUPFAM" id="SSF103473">
    <property type="entry name" value="MFS general substrate transporter"/>
    <property type="match status" value="1"/>
</dbReference>
<feature type="transmembrane region" description="Helical" evidence="8">
    <location>
        <begin position="266"/>
        <end position="289"/>
    </location>
</feature>
<proteinExistence type="predicted"/>
<feature type="transmembrane region" description="Helical" evidence="8">
    <location>
        <begin position="301"/>
        <end position="323"/>
    </location>
</feature>
<feature type="transmembrane region" description="Helical" evidence="8">
    <location>
        <begin position="200"/>
        <end position="217"/>
    </location>
</feature>
<keyword evidence="2" id="KW-0813">Transport</keyword>
<dbReference type="PROSITE" id="PS50850">
    <property type="entry name" value="MFS"/>
    <property type="match status" value="1"/>
</dbReference>
<sequence length="572" mass="59699">MSHRQVLQSLTGLLMGMFVSILAGTVVSTSLPVIVSDLHGDQTAYTWVVTATLLATTISTPIWGKLADLFDRKLLLQLALAVFVLSSAIAGFSQDTTMLITMRVFQGLGGGGMAALSQIVMADIISPRDRGKYMGLFGAVMALGTVGGPLVGGFITDTINWRWNFFIALPFAVVAIFLIQRTLHLPRLEPRRVRIDYPGIVLLSAGVSLLLIWVSLAGNSFDWASATTAWMVGGAVAALAAFTAVELRAPEPLINLQLFRNATFTLSVIASISVGVSMFGTAVFLAQYMQLARGANATQSGLMTIPMMAGLLIVSTIAGALISKRGKWKAFVVTGAALQTAGLFLLGTIHYDTNFLLVSAYMFLLGAGVGMVMQNLVLVVQNAVPQRELGVASSAVTFFRSLGGTVGVAALGALLAARIPELFAERADRIGTAIASLGIRGAEIAQGFASGTVPVVHELPEPLRGIIEGIYGDAVARVFLVAAPLGLLTLLAVAFLPNLPLSTKTRHERVTEEKAASAGATAGLATTAVVEPERAAEAGAGLEEALAVRPHADGPEPGRRRPSAGPGEGSGG</sequence>
<dbReference type="InterPro" id="IPR020846">
    <property type="entry name" value="MFS_dom"/>
</dbReference>
<feature type="transmembrane region" description="Helical" evidence="8">
    <location>
        <begin position="12"/>
        <end position="32"/>
    </location>
</feature>
<dbReference type="Proteomes" id="UP001165368">
    <property type="component" value="Unassembled WGS sequence"/>
</dbReference>
<feature type="transmembrane region" description="Helical" evidence="8">
    <location>
        <begin position="133"/>
        <end position="155"/>
    </location>
</feature>
<evidence type="ECO:0000256" key="7">
    <source>
        <dbReference type="SAM" id="MobiDB-lite"/>
    </source>
</evidence>
<evidence type="ECO:0000256" key="6">
    <source>
        <dbReference type="ARBA" id="ARBA00023136"/>
    </source>
</evidence>
<feature type="transmembrane region" description="Helical" evidence="8">
    <location>
        <begin position="44"/>
        <end position="62"/>
    </location>
</feature>
<evidence type="ECO:0000313" key="10">
    <source>
        <dbReference type="EMBL" id="MCG2621384.1"/>
    </source>
</evidence>
<keyword evidence="11" id="KW-1185">Reference proteome</keyword>
<feature type="transmembrane region" description="Helical" evidence="8">
    <location>
        <begin position="74"/>
        <end position="92"/>
    </location>
</feature>
<feature type="region of interest" description="Disordered" evidence="7">
    <location>
        <begin position="529"/>
        <end position="572"/>
    </location>
</feature>
<feature type="transmembrane region" description="Helical" evidence="8">
    <location>
        <begin position="161"/>
        <end position="179"/>
    </location>
</feature>
<feature type="transmembrane region" description="Helical" evidence="8">
    <location>
        <begin position="223"/>
        <end position="245"/>
    </location>
</feature>
<evidence type="ECO:0000313" key="11">
    <source>
        <dbReference type="Proteomes" id="UP001165368"/>
    </source>
</evidence>
<keyword evidence="4 8" id="KW-0812">Transmembrane</keyword>
<comment type="subcellular location">
    <subcellularLocation>
        <location evidence="1">Cell membrane</location>
        <topology evidence="1">Multi-pass membrane protein</topology>
    </subcellularLocation>
</comment>
<dbReference type="PANTHER" id="PTHR23501">
    <property type="entry name" value="MAJOR FACILITATOR SUPERFAMILY"/>
    <property type="match status" value="1"/>
</dbReference>
<feature type="transmembrane region" description="Helical" evidence="8">
    <location>
        <begin position="478"/>
        <end position="499"/>
    </location>
</feature>
<dbReference type="CDD" id="cd17502">
    <property type="entry name" value="MFS_Azr1_MDR_like"/>
    <property type="match status" value="1"/>
</dbReference>
<feature type="compositionally biased region" description="Low complexity" evidence="7">
    <location>
        <begin position="537"/>
        <end position="549"/>
    </location>
</feature>
<dbReference type="Gene3D" id="1.20.1250.20">
    <property type="entry name" value="MFS general substrate transporter like domains"/>
    <property type="match status" value="1"/>
</dbReference>
<gene>
    <name evidence="10" type="ORF">LVY72_05575</name>
</gene>
<evidence type="ECO:0000259" key="9">
    <source>
        <dbReference type="PROSITE" id="PS50850"/>
    </source>
</evidence>
<evidence type="ECO:0000256" key="4">
    <source>
        <dbReference type="ARBA" id="ARBA00022692"/>
    </source>
</evidence>
<dbReference type="PRINTS" id="PR01036">
    <property type="entry name" value="TCRTETB"/>
</dbReference>
<feature type="compositionally biased region" description="Basic and acidic residues" evidence="7">
    <location>
        <begin position="550"/>
        <end position="559"/>
    </location>
</feature>
<keyword evidence="5 8" id="KW-1133">Transmembrane helix</keyword>
<reference evidence="10" key="1">
    <citation type="submission" date="2022-01" db="EMBL/GenBank/DDBJ databases">
        <authorList>
            <person name="Jo J.-H."/>
            <person name="Im W.-T."/>
        </authorList>
    </citation>
    <scope>NUCLEOTIDE SEQUENCE</scope>
    <source>
        <strain evidence="10">I2-34</strain>
    </source>
</reference>
<comment type="caution">
    <text evidence="10">The sequence shown here is derived from an EMBL/GenBank/DDBJ whole genome shotgun (WGS) entry which is preliminary data.</text>
</comment>
<evidence type="ECO:0000256" key="3">
    <source>
        <dbReference type="ARBA" id="ARBA00022475"/>
    </source>
</evidence>
<dbReference type="EMBL" id="JAKLTQ010000002">
    <property type="protein sequence ID" value="MCG2621384.1"/>
    <property type="molecule type" value="Genomic_DNA"/>
</dbReference>
<organism evidence="10 11">
    <name type="scientific">Arthrobacter hankyongi</name>
    <dbReference type="NCBI Taxonomy" id="2904801"/>
    <lineage>
        <taxon>Bacteria</taxon>
        <taxon>Bacillati</taxon>
        <taxon>Actinomycetota</taxon>
        <taxon>Actinomycetes</taxon>
        <taxon>Micrococcales</taxon>
        <taxon>Micrococcaceae</taxon>
        <taxon>Arthrobacter</taxon>
    </lineage>
</organism>
<dbReference type="Pfam" id="PF07690">
    <property type="entry name" value="MFS_1"/>
    <property type="match status" value="1"/>
</dbReference>
<keyword evidence="6 8" id="KW-0472">Membrane</keyword>
<dbReference type="PANTHER" id="PTHR23501:SF197">
    <property type="entry name" value="COMD"/>
    <property type="match status" value="1"/>
</dbReference>